<protein>
    <submittedName>
        <fullName evidence="1">Squalene/phytoene synthase family protein</fullName>
    </submittedName>
</protein>
<dbReference type="Gene3D" id="1.10.600.10">
    <property type="entry name" value="Farnesyl Diphosphate Synthase"/>
    <property type="match status" value="1"/>
</dbReference>
<sequence>MRKFAPHEYVAVRLLLPARLQPPVIAAVAYMHRTDELIDAGEVSVRQAALRSWAEQTAPALEADDPPADHTLLTLWDTVRRHPHMAERVRAFLTGAPVEAAWTGFDTEAGFQDYVDRYALPALMLTASLLAPRPEAAADDPFAAGCRALIEGWQRCDFLADLAEDVTQGRIGVPQDELVRYGLKFEDLRSRSQACVPALEGLVRAQTDRAETALAACRDLPSLVAAEYRPFLDALIDVQELRLAAVRRHGGDLMYRETGPASMASVAVLTRRFRRAWSLRRRRSQDISSRTPIR</sequence>
<organism evidence="1 2">
    <name type="scientific">Streptomyces sp. 900105245</name>
    <dbReference type="NCBI Taxonomy" id="3154379"/>
    <lineage>
        <taxon>Bacteria</taxon>
        <taxon>Bacillati</taxon>
        <taxon>Actinomycetota</taxon>
        <taxon>Actinomycetes</taxon>
        <taxon>Kitasatosporales</taxon>
        <taxon>Streptomycetaceae</taxon>
        <taxon>Streptomyces</taxon>
    </lineage>
</organism>
<comment type="caution">
    <text evidence="1">The sequence shown here is derived from an EMBL/GenBank/DDBJ whole genome shotgun (WGS) entry which is preliminary data.</text>
</comment>
<dbReference type="Pfam" id="PF00494">
    <property type="entry name" value="SQS_PSY"/>
    <property type="match status" value="1"/>
</dbReference>
<dbReference type="InterPro" id="IPR008949">
    <property type="entry name" value="Isoprenoid_synthase_dom_sf"/>
</dbReference>
<dbReference type="Proteomes" id="UP001470023">
    <property type="component" value="Unassembled WGS sequence"/>
</dbReference>
<dbReference type="InterPro" id="IPR002060">
    <property type="entry name" value="Squ/phyt_synthse"/>
</dbReference>
<dbReference type="SUPFAM" id="SSF48576">
    <property type="entry name" value="Terpenoid synthases"/>
    <property type="match status" value="1"/>
</dbReference>
<proteinExistence type="predicted"/>
<evidence type="ECO:0000313" key="2">
    <source>
        <dbReference type="Proteomes" id="UP001470023"/>
    </source>
</evidence>
<keyword evidence="2" id="KW-1185">Reference proteome</keyword>
<reference evidence="1 2" key="1">
    <citation type="submission" date="2024-06" db="EMBL/GenBank/DDBJ databases">
        <title>The Natural Products Discovery Center: Release of the First 8490 Sequenced Strains for Exploring Actinobacteria Biosynthetic Diversity.</title>
        <authorList>
            <person name="Kalkreuter E."/>
            <person name="Kautsar S.A."/>
            <person name="Yang D."/>
            <person name="Bader C.D."/>
            <person name="Teijaro C.N."/>
            <person name="Fluegel L."/>
            <person name="Davis C.M."/>
            <person name="Simpson J.R."/>
            <person name="Lauterbach L."/>
            <person name="Steele A.D."/>
            <person name="Gui C."/>
            <person name="Meng S."/>
            <person name="Li G."/>
            <person name="Viehrig K."/>
            <person name="Ye F."/>
            <person name="Su P."/>
            <person name="Kiefer A.F."/>
            <person name="Nichols A."/>
            <person name="Cepeda A.J."/>
            <person name="Yan W."/>
            <person name="Fan B."/>
            <person name="Jiang Y."/>
            <person name="Adhikari A."/>
            <person name="Zheng C.-J."/>
            <person name="Schuster L."/>
            <person name="Cowan T.M."/>
            <person name="Smanski M.J."/>
            <person name="Chevrette M.G."/>
            <person name="De Carvalho L.P.S."/>
            <person name="Shen B."/>
        </authorList>
    </citation>
    <scope>NUCLEOTIDE SEQUENCE [LARGE SCALE GENOMIC DNA]</scope>
    <source>
        <strain evidence="1 2">NPDC001166</strain>
    </source>
</reference>
<accession>A0ABV1U235</accession>
<evidence type="ECO:0000313" key="1">
    <source>
        <dbReference type="EMBL" id="MER6427782.1"/>
    </source>
</evidence>
<dbReference type="EMBL" id="JBEPAZ010000005">
    <property type="protein sequence ID" value="MER6427782.1"/>
    <property type="molecule type" value="Genomic_DNA"/>
</dbReference>
<name>A0ABV1U235_9ACTN</name>
<dbReference type="RefSeq" id="WP_351944708.1">
    <property type="nucleotide sequence ID" value="NZ_JBEOZW010000010.1"/>
</dbReference>
<gene>
    <name evidence="1" type="ORF">ABT272_08540</name>
</gene>
<dbReference type="PANTHER" id="PTHR31480">
    <property type="entry name" value="BIFUNCTIONAL LYCOPENE CYCLASE/PHYTOENE SYNTHASE"/>
    <property type="match status" value="1"/>
</dbReference>